<dbReference type="OrthoDB" id="8813994at2759"/>
<evidence type="ECO:0000313" key="14">
    <source>
        <dbReference type="Proteomes" id="UP000694569"/>
    </source>
</evidence>
<evidence type="ECO:0000256" key="12">
    <source>
        <dbReference type="SAM" id="Phobius"/>
    </source>
</evidence>
<name>A0A8C5MNN7_9ANUR</name>
<comment type="similarity">
    <text evidence="2">Belongs to the tetraspanin (TM4SF) family.</text>
</comment>
<protein>
    <recommendedName>
        <fullName evidence="11">Tetraspanin-12</fullName>
    </recommendedName>
</protein>
<evidence type="ECO:0000256" key="10">
    <source>
        <dbReference type="ARBA" id="ARBA00023288"/>
    </source>
</evidence>
<dbReference type="GO" id="GO:0001525">
    <property type="term" value="P:angiogenesis"/>
    <property type="evidence" value="ECO:0007669"/>
    <property type="project" value="UniProtKB-KW"/>
</dbReference>
<feature type="transmembrane region" description="Helical" evidence="12">
    <location>
        <begin position="54"/>
        <end position="76"/>
    </location>
</feature>
<sequence>MGRGGLPAGAHKQVEDHLLSLTVPGDDEAVKGWGILLEGCTMAREDSVKCLRCLLYALNLLFWLMSICVLGVSAWMRDYINNVLTLTADTRVEEAIVMIYFPVFHPVMIAVCCFLVIVGMLGYCGTVKSNLLLLTWYFGSLLVIFCIELACGVWTYEQEITAVVQWGDMVSLKSRMPNYGFPRYQWLTNAWNFFQREFQCCGVVYLTDWLEMTEMDWPPDSCCVKEYPGCSRHAHHGDLSDLYQEGCGRKMYSFLRGTKQLQMLRFLGISIGVTQILAMIFTVTLLWALYCDRKDPGKEQMVALSHEASQIPCHTCHTAELLNPNLARTCDHRTTANGFSTYLEMEEL</sequence>
<dbReference type="Ensembl" id="ENSLLET00000016268.1">
    <property type="protein sequence ID" value="ENSLLEP00000015667.1"/>
    <property type="gene ID" value="ENSLLEG00000009903.1"/>
</dbReference>
<evidence type="ECO:0000256" key="1">
    <source>
        <dbReference type="ARBA" id="ARBA00004651"/>
    </source>
</evidence>
<keyword evidence="10" id="KW-0449">Lipoprotein</keyword>
<evidence type="ECO:0000256" key="9">
    <source>
        <dbReference type="ARBA" id="ARBA00023180"/>
    </source>
</evidence>
<keyword evidence="14" id="KW-1185">Reference proteome</keyword>
<dbReference type="AlphaFoldDB" id="A0A8C5MNN7"/>
<dbReference type="GO" id="GO:0005886">
    <property type="term" value="C:plasma membrane"/>
    <property type="evidence" value="ECO:0007669"/>
    <property type="project" value="UniProtKB-SubCell"/>
</dbReference>
<proteinExistence type="inferred from homology"/>
<keyword evidence="7 12" id="KW-0472">Membrane</keyword>
<keyword evidence="3" id="KW-1003">Cell membrane</keyword>
<evidence type="ECO:0000256" key="5">
    <source>
        <dbReference type="ARBA" id="ARBA00022692"/>
    </source>
</evidence>
<dbReference type="Proteomes" id="UP000694569">
    <property type="component" value="Unplaced"/>
</dbReference>
<evidence type="ECO:0000256" key="6">
    <source>
        <dbReference type="ARBA" id="ARBA00022989"/>
    </source>
</evidence>
<dbReference type="PRINTS" id="PR00259">
    <property type="entry name" value="TMFOUR"/>
</dbReference>
<gene>
    <name evidence="13" type="primary">TSPAN12</name>
</gene>
<evidence type="ECO:0000313" key="13">
    <source>
        <dbReference type="Ensembl" id="ENSLLEP00000015667.1"/>
    </source>
</evidence>
<dbReference type="SUPFAM" id="SSF48652">
    <property type="entry name" value="Tetraspanin"/>
    <property type="match status" value="1"/>
</dbReference>
<dbReference type="InterPro" id="IPR018499">
    <property type="entry name" value="Tetraspanin/Peripherin"/>
</dbReference>
<evidence type="ECO:0000256" key="11">
    <source>
        <dbReference type="ARBA" id="ARBA00040362"/>
    </source>
</evidence>
<keyword evidence="6 12" id="KW-1133">Transmembrane helix</keyword>
<keyword evidence="5 12" id="KW-0812">Transmembrane</keyword>
<dbReference type="PANTHER" id="PTHR19282">
    <property type="entry name" value="TETRASPANIN"/>
    <property type="match status" value="1"/>
</dbReference>
<reference evidence="13" key="1">
    <citation type="submission" date="2025-08" db="UniProtKB">
        <authorList>
            <consortium name="Ensembl"/>
        </authorList>
    </citation>
    <scope>IDENTIFICATION</scope>
</reference>
<keyword evidence="4" id="KW-0037">Angiogenesis</keyword>
<feature type="transmembrane region" description="Helical" evidence="12">
    <location>
        <begin position="96"/>
        <end position="124"/>
    </location>
</feature>
<dbReference type="Gene3D" id="1.10.1450.10">
    <property type="entry name" value="Tetraspanin"/>
    <property type="match status" value="1"/>
</dbReference>
<evidence type="ECO:0000256" key="7">
    <source>
        <dbReference type="ARBA" id="ARBA00023136"/>
    </source>
</evidence>
<reference evidence="13" key="2">
    <citation type="submission" date="2025-09" db="UniProtKB">
        <authorList>
            <consortium name="Ensembl"/>
        </authorList>
    </citation>
    <scope>IDENTIFICATION</scope>
</reference>
<evidence type="ECO:0000256" key="4">
    <source>
        <dbReference type="ARBA" id="ARBA00022657"/>
    </source>
</evidence>
<dbReference type="PANTHER" id="PTHR19282:SF462">
    <property type="entry name" value="TETRASPANIN-12"/>
    <property type="match status" value="1"/>
</dbReference>
<organism evidence="13 14">
    <name type="scientific">Leptobrachium leishanense</name>
    <name type="common">Leishan spiny toad</name>
    <dbReference type="NCBI Taxonomy" id="445787"/>
    <lineage>
        <taxon>Eukaryota</taxon>
        <taxon>Metazoa</taxon>
        <taxon>Chordata</taxon>
        <taxon>Craniata</taxon>
        <taxon>Vertebrata</taxon>
        <taxon>Euteleostomi</taxon>
        <taxon>Amphibia</taxon>
        <taxon>Batrachia</taxon>
        <taxon>Anura</taxon>
        <taxon>Pelobatoidea</taxon>
        <taxon>Megophryidae</taxon>
        <taxon>Leptobrachium</taxon>
    </lineage>
</organism>
<dbReference type="FunFam" id="1.10.1450.10:FF:000009">
    <property type="entry name" value="Tetraspanin"/>
    <property type="match status" value="1"/>
</dbReference>
<evidence type="ECO:0000256" key="3">
    <source>
        <dbReference type="ARBA" id="ARBA00022475"/>
    </source>
</evidence>
<accession>A0A8C5MNN7</accession>
<evidence type="ECO:0000256" key="8">
    <source>
        <dbReference type="ARBA" id="ARBA00023139"/>
    </source>
</evidence>
<keyword evidence="9" id="KW-0325">Glycoprotein</keyword>
<feature type="transmembrane region" description="Helical" evidence="12">
    <location>
        <begin position="266"/>
        <end position="290"/>
    </location>
</feature>
<dbReference type="InterPro" id="IPR008952">
    <property type="entry name" value="Tetraspanin_EC2_sf"/>
</dbReference>
<keyword evidence="8" id="KW-0564">Palmitate</keyword>
<dbReference type="GeneTree" id="ENSGT00510000047764"/>
<dbReference type="CDD" id="cd03157">
    <property type="entry name" value="TM4SF12_like_LEL"/>
    <property type="match status" value="1"/>
</dbReference>
<feature type="transmembrane region" description="Helical" evidence="12">
    <location>
        <begin position="131"/>
        <end position="156"/>
    </location>
</feature>
<dbReference type="Pfam" id="PF00335">
    <property type="entry name" value="Tetraspanin"/>
    <property type="match status" value="1"/>
</dbReference>
<evidence type="ECO:0000256" key="2">
    <source>
        <dbReference type="ARBA" id="ARBA00006840"/>
    </source>
</evidence>
<comment type="subcellular location">
    <subcellularLocation>
        <location evidence="1">Cell membrane</location>
        <topology evidence="1">Multi-pass membrane protein</topology>
    </subcellularLocation>
</comment>